<evidence type="ECO:0000256" key="2">
    <source>
        <dbReference type="ARBA" id="ARBA00005974"/>
    </source>
</evidence>
<dbReference type="InterPro" id="IPR004686">
    <property type="entry name" value="Mtc"/>
</dbReference>
<evidence type="ECO:0000256" key="9">
    <source>
        <dbReference type="SAM" id="Phobius"/>
    </source>
</evidence>
<dbReference type="AlphaFoldDB" id="X6N6C0"/>
<keyword evidence="7" id="KW-0496">Mitochondrion</keyword>
<evidence type="ECO:0000256" key="4">
    <source>
        <dbReference type="ARBA" id="ARBA00022692"/>
    </source>
</evidence>
<evidence type="ECO:0000313" key="11">
    <source>
        <dbReference type="Proteomes" id="UP000023152"/>
    </source>
</evidence>
<proteinExistence type="inferred from homology"/>
<accession>X6N6C0</accession>
<evidence type="ECO:0000256" key="8">
    <source>
        <dbReference type="ARBA" id="ARBA00023136"/>
    </source>
</evidence>
<keyword evidence="4 9" id="KW-0812">Transmembrane</keyword>
<organism evidence="10 11">
    <name type="scientific">Reticulomyxa filosa</name>
    <dbReference type="NCBI Taxonomy" id="46433"/>
    <lineage>
        <taxon>Eukaryota</taxon>
        <taxon>Sar</taxon>
        <taxon>Rhizaria</taxon>
        <taxon>Retaria</taxon>
        <taxon>Foraminifera</taxon>
        <taxon>Monothalamids</taxon>
        <taxon>Reticulomyxidae</taxon>
        <taxon>Reticulomyxa</taxon>
    </lineage>
</organism>
<feature type="transmembrane region" description="Helical" evidence="9">
    <location>
        <begin position="12"/>
        <end position="32"/>
    </location>
</feature>
<keyword evidence="8 9" id="KW-0472">Membrane</keyword>
<comment type="subcellular location">
    <subcellularLocation>
        <location evidence="1">Mitochondrion membrane</location>
        <topology evidence="1">Multi-pass membrane protein</topology>
    </subcellularLocation>
</comment>
<dbReference type="OrthoDB" id="6608471at2759"/>
<dbReference type="Proteomes" id="UP000023152">
    <property type="component" value="Unassembled WGS sequence"/>
</dbReference>
<sequence length="181" mass="19692">MIHPDTKEKIPLLFRFSAFALVNIPICVLLLYPGTNNLQVFAQFVNQSYNVAVNYCNRNASSDLKTQSDMNKKLATSYVGALTASCGIAWSLRKVVSTLPKESILVRGFIPYVALTIASCLNLCVVRASELQEGISVHIALPAPKGSEASQQGEQSEIELGKSKAAGREALMKCCVARIVW</sequence>
<dbReference type="GO" id="GO:0006865">
    <property type="term" value="P:amino acid transport"/>
    <property type="evidence" value="ECO:0007669"/>
    <property type="project" value="UniProtKB-KW"/>
</dbReference>
<reference evidence="10 11" key="1">
    <citation type="journal article" date="2013" name="Curr. Biol.">
        <title>The Genome of the Foraminiferan Reticulomyxa filosa.</title>
        <authorList>
            <person name="Glockner G."/>
            <person name="Hulsmann N."/>
            <person name="Schleicher M."/>
            <person name="Noegel A.A."/>
            <person name="Eichinger L."/>
            <person name="Gallinger C."/>
            <person name="Pawlowski J."/>
            <person name="Sierra R."/>
            <person name="Euteneuer U."/>
            <person name="Pillet L."/>
            <person name="Moustafa A."/>
            <person name="Platzer M."/>
            <person name="Groth M."/>
            <person name="Szafranski K."/>
            <person name="Schliwa M."/>
        </authorList>
    </citation>
    <scope>NUCLEOTIDE SEQUENCE [LARGE SCALE GENOMIC DNA]</scope>
</reference>
<dbReference type="Pfam" id="PF03820">
    <property type="entry name" value="SFXNs"/>
    <property type="match status" value="1"/>
</dbReference>
<gene>
    <name evidence="10" type="ORF">RFI_15621</name>
</gene>
<evidence type="ECO:0000256" key="6">
    <source>
        <dbReference type="ARBA" id="ARBA00022989"/>
    </source>
</evidence>
<protein>
    <submittedName>
        <fullName evidence="10">Uncharacterized protein</fullName>
    </submittedName>
</protein>
<dbReference type="PANTHER" id="PTHR11153">
    <property type="entry name" value="SIDEROFLEXIN"/>
    <property type="match status" value="1"/>
</dbReference>
<keyword evidence="3" id="KW-0813">Transport</keyword>
<feature type="non-terminal residue" evidence="10">
    <location>
        <position position="181"/>
    </location>
</feature>
<dbReference type="GO" id="GO:1990542">
    <property type="term" value="P:mitochondrial transmembrane transport"/>
    <property type="evidence" value="ECO:0007669"/>
    <property type="project" value="TreeGrafter"/>
</dbReference>
<keyword evidence="11" id="KW-1185">Reference proteome</keyword>
<dbReference type="GO" id="GO:0015075">
    <property type="term" value="F:monoatomic ion transmembrane transporter activity"/>
    <property type="evidence" value="ECO:0007669"/>
    <property type="project" value="InterPro"/>
</dbReference>
<evidence type="ECO:0000256" key="3">
    <source>
        <dbReference type="ARBA" id="ARBA00022448"/>
    </source>
</evidence>
<evidence type="ECO:0000256" key="7">
    <source>
        <dbReference type="ARBA" id="ARBA00023128"/>
    </source>
</evidence>
<evidence type="ECO:0000256" key="1">
    <source>
        <dbReference type="ARBA" id="ARBA00004225"/>
    </source>
</evidence>
<comment type="similarity">
    <text evidence="2">Belongs to the sideroflexin family.</text>
</comment>
<name>X6N6C0_RETFI</name>
<evidence type="ECO:0000256" key="5">
    <source>
        <dbReference type="ARBA" id="ARBA00022970"/>
    </source>
</evidence>
<keyword evidence="6 9" id="KW-1133">Transmembrane helix</keyword>
<dbReference type="PANTHER" id="PTHR11153:SF6">
    <property type="entry name" value="SIDEROFLEXIN-5"/>
    <property type="match status" value="1"/>
</dbReference>
<feature type="transmembrane region" description="Helical" evidence="9">
    <location>
        <begin position="104"/>
        <end position="128"/>
    </location>
</feature>
<evidence type="ECO:0000313" key="10">
    <source>
        <dbReference type="EMBL" id="ETO21581.1"/>
    </source>
</evidence>
<dbReference type="GO" id="GO:0005743">
    <property type="term" value="C:mitochondrial inner membrane"/>
    <property type="evidence" value="ECO:0007669"/>
    <property type="project" value="TreeGrafter"/>
</dbReference>
<comment type="caution">
    <text evidence="10">The sequence shown here is derived from an EMBL/GenBank/DDBJ whole genome shotgun (WGS) entry which is preliminary data.</text>
</comment>
<dbReference type="EMBL" id="ASPP01011484">
    <property type="protein sequence ID" value="ETO21581.1"/>
    <property type="molecule type" value="Genomic_DNA"/>
</dbReference>
<keyword evidence="5" id="KW-0029">Amino-acid transport</keyword>